<keyword evidence="3" id="KW-1185">Reference proteome</keyword>
<keyword evidence="1" id="KW-0812">Transmembrane</keyword>
<dbReference type="EMBL" id="CP009286">
    <property type="protein sequence ID" value="AIQ63121.1"/>
    <property type="molecule type" value="Genomic_DNA"/>
</dbReference>
<keyword evidence="1" id="KW-1133">Transmembrane helix</keyword>
<keyword evidence="1" id="KW-0472">Membrane</keyword>
<evidence type="ECO:0000256" key="1">
    <source>
        <dbReference type="SAM" id="Phobius"/>
    </source>
</evidence>
<name>A0A089LNI5_9BACL</name>
<gene>
    <name evidence="2" type="ORF">PSTEL_08455</name>
</gene>
<dbReference type="KEGG" id="pste:PSTEL_08455"/>
<dbReference type="OrthoDB" id="66636at2"/>
<dbReference type="Proteomes" id="UP000029507">
    <property type="component" value="Chromosome"/>
</dbReference>
<evidence type="ECO:0000313" key="2">
    <source>
        <dbReference type="EMBL" id="AIQ63121.1"/>
    </source>
</evidence>
<dbReference type="PANTHER" id="PTHR37305:SF2">
    <property type="entry name" value="BACITRACIN TRANSPORT PERMEASE PROTEIN BCRB"/>
    <property type="match status" value="1"/>
</dbReference>
<dbReference type="AlphaFoldDB" id="A0A089LNI5"/>
<dbReference type="STRING" id="169760.PSTEL_08455"/>
<feature type="transmembrane region" description="Helical" evidence="1">
    <location>
        <begin position="241"/>
        <end position="263"/>
    </location>
</feature>
<dbReference type="HOGENOM" id="CLU_064090_1_0_9"/>
<organism evidence="2 3">
    <name type="scientific">Paenibacillus stellifer</name>
    <dbReference type="NCBI Taxonomy" id="169760"/>
    <lineage>
        <taxon>Bacteria</taxon>
        <taxon>Bacillati</taxon>
        <taxon>Bacillota</taxon>
        <taxon>Bacilli</taxon>
        <taxon>Bacillales</taxon>
        <taxon>Paenibacillaceae</taxon>
        <taxon>Paenibacillus</taxon>
    </lineage>
</organism>
<dbReference type="GO" id="GO:0140359">
    <property type="term" value="F:ABC-type transporter activity"/>
    <property type="evidence" value="ECO:0007669"/>
    <property type="project" value="InterPro"/>
</dbReference>
<protein>
    <submittedName>
        <fullName evidence="2">Permease</fullName>
    </submittedName>
</protein>
<feature type="transmembrane region" description="Helical" evidence="1">
    <location>
        <begin position="77"/>
        <end position="99"/>
    </location>
</feature>
<dbReference type="GO" id="GO:0005886">
    <property type="term" value="C:plasma membrane"/>
    <property type="evidence" value="ECO:0007669"/>
    <property type="project" value="UniProtKB-SubCell"/>
</dbReference>
<dbReference type="RefSeq" id="WP_038694573.1">
    <property type="nucleotide sequence ID" value="NZ_CP009286.1"/>
</dbReference>
<feature type="transmembrane region" description="Helical" evidence="1">
    <location>
        <begin position="162"/>
        <end position="186"/>
    </location>
</feature>
<feature type="transmembrane region" description="Helical" evidence="1">
    <location>
        <begin position="193"/>
        <end position="211"/>
    </location>
</feature>
<dbReference type="PANTHER" id="PTHR37305">
    <property type="entry name" value="INTEGRAL MEMBRANE PROTEIN-RELATED"/>
    <property type="match status" value="1"/>
</dbReference>
<accession>A0A089LNI5</accession>
<dbReference type="Pfam" id="PF12679">
    <property type="entry name" value="ABC2_membrane_2"/>
    <property type="match status" value="1"/>
</dbReference>
<reference evidence="2 3" key="1">
    <citation type="submission" date="2014-08" db="EMBL/GenBank/DDBJ databases">
        <title>Comparative genomics of the Paenibacillus odorifer group.</title>
        <authorList>
            <person name="den Bakker H.C."/>
            <person name="Tsai Y.-C."/>
            <person name="Martin N."/>
            <person name="Korlach J."/>
            <person name="Wiedmann M."/>
        </authorList>
    </citation>
    <scope>NUCLEOTIDE SEQUENCE [LARGE SCALE GENOMIC DNA]</scope>
    <source>
        <strain evidence="2 3">DSM 14472</strain>
    </source>
</reference>
<proteinExistence type="predicted"/>
<feature type="transmembrane region" description="Helical" evidence="1">
    <location>
        <begin position="125"/>
        <end position="150"/>
    </location>
</feature>
<sequence>MNVSLYKQMLKVNAKGIMNYAVGSAFYMLLMIWLYPGIADHTGALDDLVQSMPQGVTNAFNLTTGFQSAESFISGEYYGLILVLILSIVCVQMSTRLMAGMVDRGSMAYLLSAPTTRSRVSGTQALVLVTALAVIMGVTTLAGFLGNAWFLSSEYAFDSGRFLQLNLIAFLLFFAVGGLTFLVSCLANDEKKALGIAGLIAFEFFSLDLLAKISTSLDWLKYATLLTLYRPGEIVGGQADIIVNAIVLLAVGLASFGLGIALFKRRDLPL</sequence>
<feature type="transmembrane region" description="Helical" evidence="1">
    <location>
        <begin position="20"/>
        <end position="38"/>
    </location>
</feature>
<evidence type="ECO:0000313" key="3">
    <source>
        <dbReference type="Proteomes" id="UP000029507"/>
    </source>
</evidence>